<feature type="signal peptide" evidence="1">
    <location>
        <begin position="1"/>
        <end position="19"/>
    </location>
</feature>
<keyword evidence="3" id="KW-1185">Reference proteome</keyword>
<feature type="chain" id="PRO_5041304094" evidence="1">
    <location>
        <begin position="20"/>
        <end position="303"/>
    </location>
</feature>
<comment type="caution">
    <text evidence="2">The sequence shown here is derived from an EMBL/GenBank/DDBJ whole genome shotgun (WGS) entry which is preliminary data.</text>
</comment>
<dbReference type="Proteomes" id="UP001175271">
    <property type="component" value="Unassembled WGS sequence"/>
</dbReference>
<evidence type="ECO:0000313" key="2">
    <source>
        <dbReference type="EMBL" id="KAK0427391.1"/>
    </source>
</evidence>
<proteinExistence type="predicted"/>
<accession>A0AA39IPI8</accession>
<evidence type="ECO:0000313" key="3">
    <source>
        <dbReference type="Proteomes" id="UP001175271"/>
    </source>
</evidence>
<sequence>MAVFHRTVAVLLLVSFSSAQHYDCSYAQIVVGNKFKLGPFASSLSEKGEIGADLLKDVVSLIADDVDKAPVENKVTIVIRALLTYMKRNGDTRRQIERLDIPLWGTVAELIDACGHREDLQHDIEEFEAESPAYLHSIGEEIEPDKWAYVYTVLDRHGVCTDRPKCLDLGLKRTPIGIFRFPDGDFGRNLNAYNRKCRSNGGKHFRLLDRWRSTSTGNSVLLTERPKEGEFPIKLSAFYKEFKNEGPIVVVGMEEGCGTEVPIYTIYNSNLDIWYYIRDKALYSKLKGWSGYSHGRIAFWAWE</sequence>
<keyword evidence="1" id="KW-0732">Signal</keyword>
<gene>
    <name evidence="2" type="ORF">QR680_010207</name>
</gene>
<protein>
    <submittedName>
        <fullName evidence="2">Uncharacterized protein</fullName>
    </submittedName>
</protein>
<dbReference type="EMBL" id="JAUCMV010000001">
    <property type="protein sequence ID" value="KAK0427391.1"/>
    <property type="molecule type" value="Genomic_DNA"/>
</dbReference>
<reference evidence="2" key="1">
    <citation type="submission" date="2023-06" db="EMBL/GenBank/DDBJ databases">
        <title>Genomic analysis of the entomopathogenic nematode Steinernema hermaphroditum.</title>
        <authorList>
            <person name="Schwarz E.M."/>
            <person name="Heppert J.K."/>
            <person name="Baniya A."/>
            <person name="Schwartz H.T."/>
            <person name="Tan C.-H."/>
            <person name="Antoshechkin I."/>
            <person name="Sternberg P.W."/>
            <person name="Goodrich-Blair H."/>
            <person name="Dillman A.R."/>
        </authorList>
    </citation>
    <scope>NUCLEOTIDE SEQUENCE</scope>
    <source>
        <strain evidence="2">PS9179</strain>
        <tissue evidence="2">Whole animal</tissue>
    </source>
</reference>
<name>A0AA39IPI8_9BILA</name>
<dbReference type="AlphaFoldDB" id="A0AA39IPI8"/>
<evidence type="ECO:0000256" key="1">
    <source>
        <dbReference type="SAM" id="SignalP"/>
    </source>
</evidence>
<organism evidence="2 3">
    <name type="scientific">Steinernema hermaphroditum</name>
    <dbReference type="NCBI Taxonomy" id="289476"/>
    <lineage>
        <taxon>Eukaryota</taxon>
        <taxon>Metazoa</taxon>
        <taxon>Ecdysozoa</taxon>
        <taxon>Nematoda</taxon>
        <taxon>Chromadorea</taxon>
        <taxon>Rhabditida</taxon>
        <taxon>Tylenchina</taxon>
        <taxon>Panagrolaimomorpha</taxon>
        <taxon>Strongyloidoidea</taxon>
        <taxon>Steinernematidae</taxon>
        <taxon>Steinernema</taxon>
    </lineage>
</organism>